<dbReference type="InterPro" id="IPR055434">
    <property type="entry name" value="STING_TM"/>
</dbReference>
<dbReference type="GO" id="GO:0051607">
    <property type="term" value="P:defense response to virus"/>
    <property type="evidence" value="ECO:0007669"/>
    <property type="project" value="TreeGrafter"/>
</dbReference>
<dbReference type="FunFam" id="3.40.50.12100:FF:000001">
    <property type="entry name" value="Stimulator of interferon genes protein"/>
    <property type="match status" value="1"/>
</dbReference>
<dbReference type="GO" id="GO:0016239">
    <property type="term" value="P:positive regulation of macroautophagy"/>
    <property type="evidence" value="ECO:0007669"/>
    <property type="project" value="TreeGrafter"/>
</dbReference>
<dbReference type="GO" id="GO:0000421">
    <property type="term" value="C:autophagosome membrane"/>
    <property type="evidence" value="ECO:0007669"/>
    <property type="project" value="UniProtKB-SubCell"/>
</dbReference>
<dbReference type="PANTHER" id="PTHR34339">
    <property type="entry name" value="STIMULATOR OF INTERFERON GENES PROTEIN"/>
    <property type="match status" value="1"/>
</dbReference>
<gene>
    <name evidence="11" type="ORF">DNTS_031619</name>
</gene>
<dbReference type="Pfam" id="PF15009">
    <property type="entry name" value="STING_LBD"/>
    <property type="match status" value="1"/>
</dbReference>
<evidence type="ECO:0000256" key="6">
    <source>
        <dbReference type="ARBA" id="ARBA00022989"/>
    </source>
</evidence>
<evidence type="ECO:0000313" key="11">
    <source>
        <dbReference type="EMBL" id="TRY90134.1"/>
    </source>
</evidence>
<dbReference type="GO" id="GO:0005789">
    <property type="term" value="C:endoplasmic reticulum membrane"/>
    <property type="evidence" value="ECO:0007669"/>
    <property type="project" value="TreeGrafter"/>
</dbReference>
<evidence type="ECO:0000256" key="7">
    <source>
        <dbReference type="ARBA" id="ARBA00023136"/>
    </source>
</evidence>
<keyword evidence="5 8" id="KW-0812">Transmembrane</keyword>
<evidence type="ECO:0000259" key="10">
    <source>
        <dbReference type="Pfam" id="PF23417"/>
    </source>
</evidence>
<feature type="domain" description="STING ligand-binding" evidence="9">
    <location>
        <begin position="154"/>
        <end position="315"/>
    </location>
</feature>
<evidence type="ECO:0000313" key="12">
    <source>
        <dbReference type="Proteomes" id="UP000316079"/>
    </source>
</evidence>
<dbReference type="PANTHER" id="PTHR34339:SF1">
    <property type="entry name" value="STIMULATOR OF INTERFERON GENES PROTEIN"/>
    <property type="match status" value="1"/>
</dbReference>
<keyword evidence="7 8" id="KW-0472">Membrane</keyword>
<evidence type="ECO:0000256" key="5">
    <source>
        <dbReference type="ARBA" id="ARBA00022692"/>
    </source>
</evidence>
<evidence type="ECO:0000256" key="1">
    <source>
        <dbReference type="ARBA" id="ARBA00004457"/>
    </source>
</evidence>
<dbReference type="GO" id="GO:0045087">
    <property type="term" value="P:innate immune response"/>
    <property type="evidence" value="ECO:0007669"/>
    <property type="project" value="TreeGrafter"/>
</dbReference>
<evidence type="ECO:0000256" key="3">
    <source>
        <dbReference type="ARBA" id="ARBA00004556"/>
    </source>
</evidence>
<dbReference type="Proteomes" id="UP000316079">
    <property type="component" value="Unassembled WGS sequence"/>
</dbReference>
<sequence length="375" mass="43392">MSVVGQEALIPHARSRLPLICASVLGAITLALSWYLDSDQFTERAGKIALCMIFERFLVSVCLFVEEWLFHSKQRYNGRMGLIFHACFRKHIVLGMVVIFLVLMLSKVSFSMEQWSREVLTCAVYLLLSTLGVLLSNLPVNEHMMHYIHFSFLLSAADLQEKVKEYSYSMERLNSSRLHILLPLNARVPKTPEEEDQNVVFLNNLPELSLNRAGVHKRSYKNSVYRIEHNNETWTCVLEYATPLLTLYQMSQDSSAGFGEPERKQQVLLFYRTLSQILENSLECRNRYRLILLDDEHVEDSHYLSKVLAHHLRQQDGEIDMFPVQEQETDSPAVFEVQEDMFSQPSLMISLPLSLHSGPMETTDNFNLTNNRRIR</sequence>
<dbReference type="AlphaFoldDB" id="A0A553QJL9"/>
<dbReference type="STRING" id="623744.A0A553QJL9"/>
<dbReference type="GO" id="GO:0048471">
    <property type="term" value="C:perinuclear region of cytoplasm"/>
    <property type="evidence" value="ECO:0007669"/>
    <property type="project" value="UniProtKB-SubCell"/>
</dbReference>
<evidence type="ECO:0000256" key="4">
    <source>
        <dbReference type="ARBA" id="ARBA00009027"/>
    </source>
</evidence>
<dbReference type="GO" id="GO:0002218">
    <property type="term" value="P:activation of innate immune response"/>
    <property type="evidence" value="ECO:0007669"/>
    <property type="project" value="InterPro"/>
</dbReference>
<keyword evidence="6 8" id="KW-1133">Transmembrane helix</keyword>
<feature type="domain" description="STING transmembrane" evidence="10">
    <location>
        <begin position="48"/>
        <end position="134"/>
    </location>
</feature>
<evidence type="ECO:0000256" key="2">
    <source>
        <dbReference type="ARBA" id="ARBA00004542"/>
    </source>
</evidence>
<dbReference type="InterPro" id="IPR055432">
    <property type="entry name" value="STING_LBD"/>
</dbReference>
<reference evidence="11 12" key="1">
    <citation type="journal article" date="2019" name="Sci. Data">
        <title>Hybrid genome assembly and annotation of Danionella translucida.</title>
        <authorList>
            <person name="Kadobianskyi M."/>
            <person name="Schulze L."/>
            <person name="Schuelke M."/>
            <person name="Judkewitz B."/>
        </authorList>
    </citation>
    <scope>NUCLEOTIDE SEQUENCE [LARGE SCALE GENOMIC DNA]</scope>
    <source>
        <strain evidence="11 12">Bolton</strain>
    </source>
</reference>
<feature type="transmembrane region" description="Helical" evidence="8">
    <location>
        <begin position="48"/>
        <end position="70"/>
    </location>
</feature>
<comment type="similarity">
    <text evidence="4">Belongs to the STING family.</text>
</comment>
<protein>
    <submittedName>
        <fullName evidence="11">Uncharacterized protein</fullName>
    </submittedName>
</protein>
<evidence type="ECO:0000259" key="9">
    <source>
        <dbReference type="Pfam" id="PF15009"/>
    </source>
</evidence>
<comment type="subcellular location">
    <subcellularLocation>
        <location evidence="3">Cytoplasm</location>
        <location evidence="3">Perinuclear region</location>
    </subcellularLocation>
    <subcellularLocation>
        <location evidence="2">Cytoplasmic vesicle</location>
        <location evidence="2">Autophagosome membrane</location>
        <topology evidence="2">Multi-pass membrane protein</topology>
    </subcellularLocation>
    <subcellularLocation>
        <location evidence="1">Endoplasmic reticulum-Golgi intermediate compartment membrane</location>
        <topology evidence="1">Multi-pass membrane protein</topology>
    </subcellularLocation>
</comment>
<dbReference type="Gene3D" id="3.40.50.12100">
    <property type="entry name" value="Stimulator of interferon genes protein"/>
    <property type="match status" value="1"/>
</dbReference>
<name>A0A553QJL9_9TELE</name>
<accession>A0A553QJL9</accession>
<dbReference type="GO" id="GO:0035438">
    <property type="term" value="F:cyclic-di-GMP binding"/>
    <property type="evidence" value="ECO:0007669"/>
    <property type="project" value="TreeGrafter"/>
</dbReference>
<evidence type="ECO:0000256" key="8">
    <source>
        <dbReference type="SAM" id="Phobius"/>
    </source>
</evidence>
<dbReference type="OrthoDB" id="6053839at2759"/>
<dbReference type="GO" id="GO:0061507">
    <property type="term" value="F:2',3'-cyclic GMP-AMP binding"/>
    <property type="evidence" value="ECO:0007669"/>
    <property type="project" value="TreeGrafter"/>
</dbReference>
<dbReference type="GO" id="GO:0033116">
    <property type="term" value="C:endoplasmic reticulum-Golgi intermediate compartment membrane"/>
    <property type="evidence" value="ECO:0007669"/>
    <property type="project" value="UniProtKB-SubCell"/>
</dbReference>
<dbReference type="GO" id="GO:0032481">
    <property type="term" value="P:positive regulation of type I interferon production"/>
    <property type="evidence" value="ECO:0007669"/>
    <property type="project" value="InterPro"/>
</dbReference>
<dbReference type="InterPro" id="IPR038623">
    <property type="entry name" value="STING_C_sf"/>
</dbReference>
<dbReference type="EMBL" id="SRMA01025877">
    <property type="protein sequence ID" value="TRY90134.1"/>
    <property type="molecule type" value="Genomic_DNA"/>
</dbReference>
<organism evidence="11 12">
    <name type="scientific">Danionella cerebrum</name>
    <dbReference type="NCBI Taxonomy" id="2873325"/>
    <lineage>
        <taxon>Eukaryota</taxon>
        <taxon>Metazoa</taxon>
        <taxon>Chordata</taxon>
        <taxon>Craniata</taxon>
        <taxon>Vertebrata</taxon>
        <taxon>Euteleostomi</taxon>
        <taxon>Actinopterygii</taxon>
        <taxon>Neopterygii</taxon>
        <taxon>Teleostei</taxon>
        <taxon>Ostariophysi</taxon>
        <taxon>Cypriniformes</taxon>
        <taxon>Danionidae</taxon>
        <taxon>Danioninae</taxon>
        <taxon>Danionella</taxon>
    </lineage>
</organism>
<dbReference type="Pfam" id="PF23417">
    <property type="entry name" value="STING_TM"/>
    <property type="match status" value="1"/>
</dbReference>
<feature type="transmembrane region" description="Helical" evidence="8">
    <location>
        <begin position="82"/>
        <end position="106"/>
    </location>
</feature>
<feature type="transmembrane region" description="Helical" evidence="8">
    <location>
        <begin position="118"/>
        <end position="138"/>
    </location>
</feature>
<feature type="transmembrane region" description="Helical" evidence="8">
    <location>
        <begin position="17"/>
        <end position="36"/>
    </location>
</feature>
<dbReference type="InterPro" id="IPR029158">
    <property type="entry name" value="STING"/>
</dbReference>
<dbReference type="GO" id="GO:0000045">
    <property type="term" value="P:autophagosome assembly"/>
    <property type="evidence" value="ECO:0007669"/>
    <property type="project" value="TreeGrafter"/>
</dbReference>
<comment type="caution">
    <text evidence="11">The sequence shown here is derived from an EMBL/GenBank/DDBJ whole genome shotgun (WGS) entry which is preliminary data.</text>
</comment>
<keyword evidence="12" id="KW-1185">Reference proteome</keyword>
<proteinExistence type="inferred from homology"/>
<dbReference type="GO" id="GO:0061709">
    <property type="term" value="P:reticulophagy"/>
    <property type="evidence" value="ECO:0007669"/>
    <property type="project" value="TreeGrafter"/>
</dbReference>